<dbReference type="PANTHER" id="PTHR11009">
    <property type="entry name" value="DER1-LIKE PROTEIN, DERLIN"/>
    <property type="match status" value="1"/>
</dbReference>
<dbReference type="InterPro" id="IPR035952">
    <property type="entry name" value="Rhomboid-like_sf"/>
</dbReference>
<evidence type="ECO:0000256" key="4">
    <source>
        <dbReference type="ARBA" id="ARBA00022824"/>
    </source>
</evidence>
<dbReference type="EMBL" id="CAKOGP040002313">
    <property type="protein sequence ID" value="CAJ1966942.1"/>
    <property type="molecule type" value="Genomic_DNA"/>
</dbReference>
<comment type="caution">
    <text evidence="7">Lacks conserved residue(s) required for the propagation of feature annotation.</text>
</comment>
<feature type="compositionally biased region" description="Basic residues" evidence="8">
    <location>
        <begin position="310"/>
        <end position="325"/>
    </location>
</feature>
<keyword evidence="5 7" id="KW-1133">Transmembrane helix</keyword>
<reference evidence="10" key="1">
    <citation type="submission" date="2023-08" db="EMBL/GenBank/DDBJ databases">
        <authorList>
            <person name="Audoor S."/>
            <person name="Bilcke G."/>
        </authorList>
    </citation>
    <scope>NUCLEOTIDE SEQUENCE</scope>
</reference>
<evidence type="ECO:0000313" key="11">
    <source>
        <dbReference type="Proteomes" id="UP001295423"/>
    </source>
</evidence>
<evidence type="ECO:0000256" key="2">
    <source>
        <dbReference type="ARBA" id="ARBA00008917"/>
    </source>
</evidence>
<feature type="chain" id="PRO_5042100460" description="Derlin" evidence="9">
    <location>
        <begin position="25"/>
        <end position="325"/>
    </location>
</feature>
<evidence type="ECO:0000256" key="1">
    <source>
        <dbReference type="ARBA" id="ARBA00004477"/>
    </source>
</evidence>
<evidence type="ECO:0000256" key="3">
    <source>
        <dbReference type="ARBA" id="ARBA00022692"/>
    </source>
</evidence>
<keyword evidence="4 7" id="KW-0256">Endoplasmic reticulum</keyword>
<keyword evidence="9" id="KW-0732">Signal</keyword>
<feature type="signal peptide" evidence="9">
    <location>
        <begin position="1"/>
        <end position="24"/>
    </location>
</feature>
<comment type="similarity">
    <text evidence="2 7">Belongs to the derlin family.</text>
</comment>
<dbReference type="GO" id="GO:0005789">
    <property type="term" value="C:endoplasmic reticulum membrane"/>
    <property type="evidence" value="ECO:0007669"/>
    <property type="project" value="UniProtKB-SubCell"/>
</dbReference>
<gene>
    <name evidence="10" type="ORF">CYCCA115_LOCUS22528</name>
</gene>
<feature type="transmembrane region" description="Helical" evidence="7">
    <location>
        <begin position="175"/>
        <end position="195"/>
    </location>
</feature>
<sequence length="325" mass="35870">MRLAVKSTILSVLLLASTLPQNEAAMPISQELRLRSFREKSFLQTTLDIRGGAKRKSRTASLSKTSKTVTGKKKVGSKDKTKSAAGDLMTKYKSMLPLTRIYITMVGFCTLLGLVLGDEITQAVLALDPMSTLFGMQYWRFISAASFLGKPSISWLMSGYYLFQYGTSLERAYGAPQYLVFLLTQMVLLSCLSIVTGQPFFAASMITAMLHVLSRAMPTEKVNWLIFKVPYWSLPYGLMAADVLQAQSASAAVPHITGILSGHFYHFNRFVWPKTGGQDWLVAPDFLVRKLDPNAAEADSASKKSINKALKSRRKGKGKKLGGKK</sequence>
<accession>A0AAD2JNK4</accession>
<keyword evidence="11" id="KW-1185">Reference proteome</keyword>
<feature type="region of interest" description="Disordered" evidence="8">
    <location>
        <begin position="295"/>
        <end position="325"/>
    </location>
</feature>
<feature type="transmembrane region" description="Helical" evidence="7">
    <location>
        <begin position="138"/>
        <end position="163"/>
    </location>
</feature>
<feature type="transmembrane region" description="Helical" evidence="7">
    <location>
        <begin position="99"/>
        <end position="117"/>
    </location>
</feature>
<evidence type="ECO:0000313" key="10">
    <source>
        <dbReference type="EMBL" id="CAJ1966942.1"/>
    </source>
</evidence>
<dbReference type="AlphaFoldDB" id="A0AAD2JNK4"/>
<comment type="function">
    <text evidence="7">May be involved in the degradation of misfolded endoplasmic reticulum (ER) luminal proteins.</text>
</comment>
<evidence type="ECO:0000256" key="5">
    <source>
        <dbReference type="ARBA" id="ARBA00022989"/>
    </source>
</evidence>
<dbReference type="Pfam" id="PF04511">
    <property type="entry name" value="DER1"/>
    <property type="match status" value="1"/>
</dbReference>
<dbReference type="InterPro" id="IPR007599">
    <property type="entry name" value="DER1"/>
</dbReference>
<keyword evidence="6 7" id="KW-0472">Membrane</keyword>
<dbReference type="SUPFAM" id="SSF144091">
    <property type="entry name" value="Rhomboid-like"/>
    <property type="match status" value="1"/>
</dbReference>
<comment type="subcellular location">
    <subcellularLocation>
        <location evidence="1 7">Endoplasmic reticulum membrane</location>
        <topology evidence="1 7">Multi-pass membrane protein</topology>
    </subcellularLocation>
</comment>
<dbReference type="GO" id="GO:0006950">
    <property type="term" value="P:response to stress"/>
    <property type="evidence" value="ECO:0007669"/>
    <property type="project" value="UniProtKB-ARBA"/>
</dbReference>
<dbReference type="Proteomes" id="UP001295423">
    <property type="component" value="Unassembled WGS sequence"/>
</dbReference>
<evidence type="ECO:0000256" key="7">
    <source>
        <dbReference type="RuleBase" id="RU363059"/>
    </source>
</evidence>
<evidence type="ECO:0000256" key="9">
    <source>
        <dbReference type="SAM" id="SignalP"/>
    </source>
</evidence>
<evidence type="ECO:0000256" key="8">
    <source>
        <dbReference type="SAM" id="MobiDB-lite"/>
    </source>
</evidence>
<proteinExistence type="inferred from homology"/>
<dbReference type="Gene3D" id="1.20.1540.10">
    <property type="entry name" value="Rhomboid-like"/>
    <property type="match status" value="1"/>
</dbReference>
<feature type="region of interest" description="Disordered" evidence="8">
    <location>
        <begin position="53"/>
        <end position="79"/>
    </location>
</feature>
<keyword evidence="3 7" id="KW-0812">Transmembrane</keyword>
<protein>
    <recommendedName>
        <fullName evidence="7">Derlin</fullName>
    </recommendedName>
</protein>
<comment type="caution">
    <text evidence="10">The sequence shown here is derived from an EMBL/GenBank/DDBJ whole genome shotgun (WGS) entry which is preliminary data.</text>
</comment>
<name>A0AAD2JNK4_9STRA</name>
<evidence type="ECO:0000256" key="6">
    <source>
        <dbReference type="ARBA" id="ARBA00023136"/>
    </source>
</evidence>
<organism evidence="10 11">
    <name type="scientific">Cylindrotheca closterium</name>
    <dbReference type="NCBI Taxonomy" id="2856"/>
    <lineage>
        <taxon>Eukaryota</taxon>
        <taxon>Sar</taxon>
        <taxon>Stramenopiles</taxon>
        <taxon>Ochrophyta</taxon>
        <taxon>Bacillariophyta</taxon>
        <taxon>Bacillariophyceae</taxon>
        <taxon>Bacillariophycidae</taxon>
        <taxon>Bacillariales</taxon>
        <taxon>Bacillariaceae</taxon>
        <taxon>Cylindrotheca</taxon>
    </lineage>
</organism>